<dbReference type="InterPro" id="IPR001962">
    <property type="entry name" value="Asn_synthase"/>
</dbReference>
<evidence type="ECO:0000313" key="2">
    <source>
        <dbReference type="EMBL" id="SDM61533.1"/>
    </source>
</evidence>
<dbReference type="InterPro" id="IPR017932">
    <property type="entry name" value="GATase_2_dom"/>
</dbReference>
<dbReference type="RefSeq" id="WP_089697543.1">
    <property type="nucleotide sequence ID" value="NZ_FNHL01000002.1"/>
</dbReference>
<dbReference type="PROSITE" id="PS51278">
    <property type="entry name" value="GATASE_TYPE_2"/>
    <property type="match status" value="1"/>
</dbReference>
<organism evidence="2 3">
    <name type="scientific">Halogranum gelatinilyticum</name>
    <dbReference type="NCBI Taxonomy" id="660521"/>
    <lineage>
        <taxon>Archaea</taxon>
        <taxon>Methanobacteriati</taxon>
        <taxon>Methanobacteriota</taxon>
        <taxon>Stenosarchaea group</taxon>
        <taxon>Halobacteria</taxon>
        <taxon>Halobacteriales</taxon>
        <taxon>Haloferacaceae</taxon>
    </lineage>
</organism>
<dbReference type="PANTHER" id="PTHR43284:SF1">
    <property type="entry name" value="ASPARAGINE SYNTHETASE"/>
    <property type="match status" value="1"/>
</dbReference>
<evidence type="ECO:0000313" key="3">
    <source>
        <dbReference type="Proteomes" id="UP000199451"/>
    </source>
</evidence>
<dbReference type="SUPFAM" id="SSF52402">
    <property type="entry name" value="Adenine nucleotide alpha hydrolases-like"/>
    <property type="match status" value="1"/>
</dbReference>
<sequence length="587" mass="64605">MPGLFGGSEDAPDASVLSNGTYQRTFHVDERLSTDVPFGIIHHGERDPTGHTIVDDGSVAGVVYGVVSNKDIDFTPELVRRILDTPDDVLPQLNGPFSMACIDTASGRIVIATDKTATRPMYYTADDPFTFGSELSAVVRAVDNPTLDEQAVSDMLLMAHVWGDKTLVREVKSLRPGCYVLYQDGHWEERRYWSFPFGTYRGLDFVGDFANAYDDAVGDIARSIEGPTGLWLSGGLDSRMLAASLHTAGKPFKTYTYNRPLGSDFGPFRTDVDIASEVSEALGVEHKVFSHTPDVVADRIGELVDISDGLVGWNTMVNLSAVFDVDPTDVGVMCEGSGSAILCGEHVWSTRLGGTAYPGDVLYDMHALWDGKLVTDVLASNIEPKDTFIDEVRASPFTGRDAQILGITHANYTPRKHFLSNKIARARVGTREQLPNNRLLELAGQLPVEYRTEPFLHRRMPIPHVPSPMKLKLMRALDRDGRLSHIPYEGTQLPTSSPYLAHGVGFVAKNVVQRGLSSSDIGNWYRENDAFQGYLDDVLRSAASRDVFDADALTTLRAEHMAKKADRLGFLAQVTTVELFMQQVLDD</sequence>
<proteinExistence type="predicted"/>
<dbReference type="EMBL" id="FNHL01000002">
    <property type="protein sequence ID" value="SDM61533.1"/>
    <property type="molecule type" value="Genomic_DNA"/>
</dbReference>
<dbReference type="GO" id="GO:0004066">
    <property type="term" value="F:asparagine synthase (glutamine-hydrolyzing) activity"/>
    <property type="evidence" value="ECO:0007669"/>
    <property type="project" value="UniProtKB-EC"/>
</dbReference>
<dbReference type="Gene3D" id="3.60.20.10">
    <property type="entry name" value="Glutamine Phosphoribosylpyrophosphate, subunit 1, domain 1"/>
    <property type="match status" value="1"/>
</dbReference>
<dbReference type="Proteomes" id="UP000199451">
    <property type="component" value="Unassembled WGS sequence"/>
</dbReference>
<name>A0A1G9UNU9_9EURY</name>
<dbReference type="STRING" id="660521.SAMN04487949_2268"/>
<dbReference type="InterPro" id="IPR029055">
    <property type="entry name" value="Ntn_hydrolases_N"/>
</dbReference>
<feature type="domain" description="Glutamine amidotransferase type-2" evidence="1">
    <location>
        <begin position="1"/>
        <end position="185"/>
    </location>
</feature>
<keyword evidence="3" id="KW-1185">Reference proteome</keyword>
<dbReference type="PANTHER" id="PTHR43284">
    <property type="entry name" value="ASPARAGINE SYNTHETASE (GLUTAMINE-HYDROLYZING)"/>
    <property type="match status" value="1"/>
</dbReference>
<dbReference type="Pfam" id="PF13537">
    <property type="entry name" value="GATase_7"/>
    <property type="match status" value="1"/>
</dbReference>
<dbReference type="GO" id="GO:0005524">
    <property type="term" value="F:ATP binding"/>
    <property type="evidence" value="ECO:0007669"/>
    <property type="project" value="UniProtKB-KW"/>
</dbReference>
<reference evidence="3" key="1">
    <citation type="submission" date="2016-10" db="EMBL/GenBank/DDBJ databases">
        <authorList>
            <person name="Varghese N."/>
            <person name="Submissions S."/>
        </authorList>
    </citation>
    <scope>NUCLEOTIDE SEQUENCE [LARGE SCALE GENOMIC DNA]</scope>
    <source>
        <strain evidence="3">CGMCC 1.10119</strain>
    </source>
</reference>
<evidence type="ECO:0000259" key="1">
    <source>
        <dbReference type="PROSITE" id="PS51278"/>
    </source>
</evidence>
<dbReference type="OrthoDB" id="8692at2157"/>
<dbReference type="InterPro" id="IPR051786">
    <property type="entry name" value="ASN_synthetase/amidase"/>
</dbReference>
<protein>
    <submittedName>
        <fullName evidence="2">Asparagine synthase (Glutamine-hydrolysing)</fullName>
    </submittedName>
</protein>
<gene>
    <name evidence="2" type="ORF">SAMN04487949_2268</name>
</gene>
<dbReference type="Pfam" id="PF00733">
    <property type="entry name" value="Asn_synthase"/>
    <property type="match status" value="1"/>
</dbReference>
<dbReference type="InterPro" id="IPR014729">
    <property type="entry name" value="Rossmann-like_a/b/a_fold"/>
</dbReference>
<dbReference type="SUPFAM" id="SSF56235">
    <property type="entry name" value="N-terminal nucleophile aminohydrolases (Ntn hydrolases)"/>
    <property type="match status" value="1"/>
</dbReference>
<dbReference type="Gene3D" id="3.40.50.620">
    <property type="entry name" value="HUPs"/>
    <property type="match status" value="1"/>
</dbReference>
<accession>A0A1G9UNU9</accession>
<dbReference type="GO" id="GO:0006529">
    <property type="term" value="P:asparagine biosynthetic process"/>
    <property type="evidence" value="ECO:0007669"/>
    <property type="project" value="InterPro"/>
</dbReference>
<dbReference type="AlphaFoldDB" id="A0A1G9UNU9"/>